<reference evidence="3" key="1">
    <citation type="submission" date="2025-08" db="UniProtKB">
        <authorList>
            <consortium name="RefSeq"/>
        </authorList>
    </citation>
    <scope>IDENTIFICATION</scope>
</reference>
<feature type="compositionally biased region" description="Basic and acidic residues" evidence="1">
    <location>
        <begin position="42"/>
        <end position="62"/>
    </location>
</feature>
<organism evidence="2 3">
    <name type="scientific">Cephus cinctus</name>
    <name type="common">Wheat stem sawfly</name>
    <dbReference type="NCBI Taxonomy" id="211228"/>
    <lineage>
        <taxon>Eukaryota</taxon>
        <taxon>Metazoa</taxon>
        <taxon>Ecdysozoa</taxon>
        <taxon>Arthropoda</taxon>
        <taxon>Hexapoda</taxon>
        <taxon>Insecta</taxon>
        <taxon>Pterygota</taxon>
        <taxon>Neoptera</taxon>
        <taxon>Endopterygota</taxon>
        <taxon>Hymenoptera</taxon>
        <taxon>Cephoidea</taxon>
        <taxon>Cephidae</taxon>
        <taxon>Cephus</taxon>
    </lineage>
</organism>
<dbReference type="GeneID" id="112495293"/>
<name>A0AAJ7W748_CEPCN</name>
<dbReference type="RefSeq" id="XP_024947048.1">
    <property type="nucleotide sequence ID" value="XM_025091280.1"/>
</dbReference>
<gene>
    <name evidence="3" type="primary">LOC112495293</name>
</gene>
<evidence type="ECO:0000313" key="2">
    <source>
        <dbReference type="Proteomes" id="UP000694920"/>
    </source>
</evidence>
<dbReference type="AlphaFoldDB" id="A0AAJ7W748"/>
<dbReference type="KEGG" id="ccin:112495293"/>
<evidence type="ECO:0000313" key="3">
    <source>
        <dbReference type="RefSeq" id="XP_024947048.1"/>
    </source>
</evidence>
<sequence>MDDRSKSFLTRIFECVNLGLECSAKQVRSRVPCPPRKRKTKSHTENDGSRDSDGTEKDTGIITVDKVEENMTDGEGYRKSSSPCPKPENQLLKEDICAEIASDPTCCFIKMIHAHFAAARHQCQQNHVHLKLIARNHESPPAGATFARTVW</sequence>
<protein>
    <submittedName>
        <fullName evidence="3">Uncharacterized protein LOC112495293</fullName>
    </submittedName>
</protein>
<accession>A0AAJ7W748</accession>
<proteinExistence type="predicted"/>
<evidence type="ECO:0000256" key="1">
    <source>
        <dbReference type="SAM" id="MobiDB-lite"/>
    </source>
</evidence>
<keyword evidence="2" id="KW-1185">Reference proteome</keyword>
<dbReference type="Proteomes" id="UP000694920">
    <property type="component" value="Unplaced"/>
</dbReference>
<feature type="region of interest" description="Disordered" evidence="1">
    <location>
        <begin position="26"/>
        <end position="62"/>
    </location>
</feature>